<keyword evidence="4 7" id="KW-0812">Transmembrane</keyword>
<comment type="similarity">
    <text evidence="2">Belongs to the chromate ion transporter (CHR) (TC 2.A.51) family.</text>
</comment>
<comment type="subcellular location">
    <subcellularLocation>
        <location evidence="1">Cell membrane</location>
        <topology evidence="1">Multi-pass membrane protein</topology>
    </subcellularLocation>
</comment>
<organism evidence="8 9">
    <name type="scientific">Methylobacterium aerolatum</name>
    <dbReference type="NCBI Taxonomy" id="418708"/>
    <lineage>
        <taxon>Bacteria</taxon>
        <taxon>Pseudomonadati</taxon>
        <taxon>Pseudomonadota</taxon>
        <taxon>Alphaproteobacteria</taxon>
        <taxon>Hyphomicrobiales</taxon>
        <taxon>Methylobacteriaceae</taxon>
        <taxon>Methylobacterium</taxon>
    </lineage>
</organism>
<keyword evidence="9" id="KW-1185">Reference proteome</keyword>
<evidence type="ECO:0000313" key="8">
    <source>
        <dbReference type="EMBL" id="MDQ0448439.1"/>
    </source>
</evidence>
<gene>
    <name evidence="8" type="ORF">QO012_002948</name>
</gene>
<dbReference type="PIRSF" id="PIRSF004810">
    <property type="entry name" value="ChrA"/>
    <property type="match status" value="1"/>
</dbReference>
<comment type="caution">
    <text evidence="8">The sequence shown here is derived from an EMBL/GenBank/DDBJ whole genome shotgun (WGS) entry which is preliminary data.</text>
</comment>
<keyword evidence="3" id="KW-1003">Cell membrane</keyword>
<evidence type="ECO:0000256" key="4">
    <source>
        <dbReference type="ARBA" id="ARBA00022692"/>
    </source>
</evidence>
<evidence type="ECO:0000256" key="7">
    <source>
        <dbReference type="SAM" id="Phobius"/>
    </source>
</evidence>
<reference evidence="8 9" key="1">
    <citation type="submission" date="2023-07" db="EMBL/GenBank/DDBJ databases">
        <title>Genomic Encyclopedia of Type Strains, Phase IV (KMG-IV): sequencing the most valuable type-strain genomes for metagenomic binning, comparative biology and taxonomic classification.</title>
        <authorList>
            <person name="Goeker M."/>
        </authorList>
    </citation>
    <scope>NUCLEOTIDE SEQUENCE [LARGE SCALE GENOMIC DNA]</scope>
    <source>
        <strain evidence="8 9">DSM 19013</strain>
    </source>
</reference>
<feature type="transmembrane region" description="Helical" evidence="7">
    <location>
        <begin position="121"/>
        <end position="144"/>
    </location>
</feature>
<protein>
    <submittedName>
        <fullName evidence="8">Chromate transporter</fullName>
    </submittedName>
</protein>
<dbReference type="PANTHER" id="PTHR33567:SF3">
    <property type="entry name" value="CHROMATE ION TRANSPORTER (EUROFUNG)"/>
    <property type="match status" value="1"/>
</dbReference>
<feature type="transmembrane region" description="Helical" evidence="7">
    <location>
        <begin position="366"/>
        <end position="390"/>
    </location>
</feature>
<dbReference type="InterPro" id="IPR014047">
    <property type="entry name" value="Chr_Tranpt_l_chain"/>
</dbReference>
<keyword evidence="5 7" id="KW-1133">Transmembrane helix</keyword>
<evidence type="ECO:0000256" key="6">
    <source>
        <dbReference type="ARBA" id="ARBA00023136"/>
    </source>
</evidence>
<dbReference type="InterPro" id="IPR003370">
    <property type="entry name" value="Chromate_transpt"/>
</dbReference>
<evidence type="ECO:0000256" key="5">
    <source>
        <dbReference type="ARBA" id="ARBA00022989"/>
    </source>
</evidence>
<evidence type="ECO:0000256" key="1">
    <source>
        <dbReference type="ARBA" id="ARBA00004651"/>
    </source>
</evidence>
<dbReference type="Proteomes" id="UP001231124">
    <property type="component" value="Unassembled WGS sequence"/>
</dbReference>
<dbReference type="PANTHER" id="PTHR33567">
    <property type="entry name" value="CHROMATE ION TRANSPORTER (EUROFUNG)"/>
    <property type="match status" value="1"/>
</dbReference>
<dbReference type="RefSeq" id="WP_238202436.1">
    <property type="nucleotide sequence ID" value="NZ_BPQE01000011.1"/>
</dbReference>
<feature type="transmembrane region" description="Helical" evidence="7">
    <location>
        <begin position="435"/>
        <end position="456"/>
    </location>
</feature>
<feature type="transmembrane region" description="Helical" evidence="7">
    <location>
        <begin position="297"/>
        <end position="319"/>
    </location>
</feature>
<dbReference type="NCBIfam" id="TIGR00937">
    <property type="entry name" value="2A51"/>
    <property type="match status" value="1"/>
</dbReference>
<feature type="transmembrane region" description="Helical" evidence="7">
    <location>
        <begin position="257"/>
        <end position="277"/>
    </location>
</feature>
<dbReference type="EMBL" id="JAUSVP010000008">
    <property type="protein sequence ID" value="MDQ0448439.1"/>
    <property type="molecule type" value="Genomic_DNA"/>
</dbReference>
<feature type="transmembrane region" description="Helical" evidence="7">
    <location>
        <begin position="91"/>
        <end position="115"/>
    </location>
</feature>
<accession>A0ABU0I456</accession>
<name>A0ABU0I456_9HYPH</name>
<keyword evidence="6 7" id="KW-0472">Membrane</keyword>
<feature type="transmembrane region" description="Helical" evidence="7">
    <location>
        <begin position="331"/>
        <end position="354"/>
    </location>
</feature>
<proteinExistence type="inferred from homology"/>
<evidence type="ECO:0000256" key="3">
    <source>
        <dbReference type="ARBA" id="ARBA00022475"/>
    </source>
</evidence>
<evidence type="ECO:0000256" key="2">
    <source>
        <dbReference type="ARBA" id="ARBA00005262"/>
    </source>
</evidence>
<sequence length="459" mass="47387">MPTHTAGPAPPPHGVSLREATGVWARIAALSFGGPAGQIAVMHRIVVEERRWVDEVRFLHALNVCMLLPGPEAQQLATYLGWLMHRAPGGVIAGVLFVLPGAVSIMALSIVYALYGQVPAIGAVFFGLKAAVLAVVLQAVVRVGRRALRTRAQWTLAALAFLGIFVFGLPFPAIVLGAGLAGFVAARAGSTAFGGGPHGGGAEAGSSLLGDGLPAHARDRRGALWLALVCLALWLVPVVAILLTLGSADVFSRIATFFSTMAVVTFGGAYAALAYVAQQAVENFHWLSAREMLDGLGLAETTPGPLIMVMQFVAFLGAYRNPGDLTPLVSGILGGLLATWVTFVPCFLFVFLAAPFAESLRGNRVVAGALGAVTAAVVGVILNLAVWFFLHTIFREVVPLRGLGLAVDVPVPASLDPAALVLSLAAVIATLRFGAGMVTVLAGCAAAGIALHLAGYTTG</sequence>
<dbReference type="Pfam" id="PF02417">
    <property type="entry name" value="Chromate_transp"/>
    <property type="match status" value="2"/>
</dbReference>
<feature type="transmembrane region" description="Helical" evidence="7">
    <location>
        <begin position="156"/>
        <end position="185"/>
    </location>
</feature>
<feature type="transmembrane region" description="Helical" evidence="7">
    <location>
        <begin position="223"/>
        <end position="245"/>
    </location>
</feature>
<evidence type="ECO:0000313" key="9">
    <source>
        <dbReference type="Proteomes" id="UP001231124"/>
    </source>
</evidence>